<proteinExistence type="predicted"/>
<name>A0ABR4GX52_9EURO</name>
<evidence type="ECO:0000313" key="2">
    <source>
        <dbReference type="EMBL" id="KAL2803025.1"/>
    </source>
</evidence>
<reference evidence="2 3" key="1">
    <citation type="submission" date="2024-07" db="EMBL/GenBank/DDBJ databases">
        <title>Section-level genome sequencing and comparative genomics of Aspergillus sections Usti and Cavernicolus.</title>
        <authorList>
            <consortium name="Lawrence Berkeley National Laboratory"/>
            <person name="Nybo J.L."/>
            <person name="Vesth T.C."/>
            <person name="Theobald S."/>
            <person name="Frisvad J.C."/>
            <person name="Larsen T.O."/>
            <person name="Kjaerboelling I."/>
            <person name="Rothschild-Mancinelli K."/>
            <person name="Lyhne E.K."/>
            <person name="Kogle M.E."/>
            <person name="Barry K."/>
            <person name="Clum A."/>
            <person name="Na H."/>
            <person name="Ledsgaard L."/>
            <person name="Lin J."/>
            <person name="Lipzen A."/>
            <person name="Kuo A."/>
            <person name="Riley R."/>
            <person name="Mondo S."/>
            <person name="Labutti K."/>
            <person name="Haridas S."/>
            <person name="Pangalinan J."/>
            <person name="Salamov A.A."/>
            <person name="Simmons B.A."/>
            <person name="Magnuson J.K."/>
            <person name="Chen J."/>
            <person name="Drula E."/>
            <person name="Henrissat B."/>
            <person name="Wiebenga A."/>
            <person name="Lubbers R.J."/>
            <person name="Gomes A.C."/>
            <person name="Makela M.R."/>
            <person name="Stajich J."/>
            <person name="Grigoriev I.V."/>
            <person name="Mortensen U.H."/>
            <person name="De Vries R.P."/>
            <person name="Baker S.E."/>
            <person name="Andersen M.R."/>
        </authorList>
    </citation>
    <scope>NUCLEOTIDE SEQUENCE [LARGE SCALE GENOMIC DNA]</scope>
    <source>
        <strain evidence="2 3">CBS 588.65</strain>
    </source>
</reference>
<comment type="caution">
    <text evidence="2">The sequence shown here is derived from an EMBL/GenBank/DDBJ whole genome shotgun (WGS) entry which is preliminary data.</text>
</comment>
<accession>A0ABR4GX52</accession>
<dbReference type="PANTHER" id="PTHR32332:SF34">
    <property type="entry name" value="2-NITROPROPANE DIOXYGENASE FAMILY, PUTATIVE-RELATED"/>
    <property type="match status" value="1"/>
</dbReference>
<evidence type="ECO:0008006" key="4">
    <source>
        <dbReference type="Google" id="ProtNLM"/>
    </source>
</evidence>
<dbReference type="Proteomes" id="UP001610334">
    <property type="component" value="Unassembled WGS sequence"/>
</dbReference>
<sequence length="169" mass="17627">MDIKRPRKAESKSEAGSESGSADLLPIGVGIIVLGMKPSSFLPLLAQYKPALVWLSFGESRDFKHWAESIRHTSPNTKVWVQPGSVRAALDVAHSCHPDALVLQGGDAGGHGHARGPSIVTLLPEVADTLFQNGIDDIPLIATGGTMDGRGVAAALPLSAAGVVMGQDF</sequence>
<feature type="region of interest" description="Disordered" evidence="1">
    <location>
        <begin position="1"/>
        <end position="20"/>
    </location>
</feature>
<organism evidence="2 3">
    <name type="scientific">Aspergillus granulosus</name>
    <dbReference type="NCBI Taxonomy" id="176169"/>
    <lineage>
        <taxon>Eukaryota</taxon>
        <taxon>Fungi</taxon>
        <taxon>Dikarya</taxon>
        <taxon>Ascomycota</taxon>
        <taxon>Pezizomycotina</taxon>
        <taxon>Eurotiomycetes</taxon>
        <taxon>Eurotiomycetidae</taxon>
        <taxon>Eurotiales</taxon>
        <taxon>Aspergillaceae</taxon>
        <taxon>Aspergillus</taxon>
        <taxon>Aspergillus subgen. Nidulantes</taxon>
    </lineage>
</organism>
<dbReference type="InterPro" id="IPR013785">
    <property type="entry name" value="Aldolase_TIM"/>
</dbReference>
<dbReference type="Gene3D" id="3.20.20.70">
    <property type="entry name" value="Aldolase class I"/>
    <property type="match status" value="1"/>
</dbReference>
<dbReference type="PANTHER" id="PTHR32332">
    <property type="entry name" value="2-NITROPROPANE DIOXYGENASE"/>
    <property type="match status" value="1"/>
</dbReference>
<evidence type="ECO:0000256" key="1">
    <source>
        <dbReference type="SAM" id="MobiDB-lite"/>
    </source>
</evidence>
<dbReference type="SUPFAM" id="SSF51412">
    <property type="entry name" value="Inosine monophosphate dehydrogenase (IMPDH)"/>
    <property type="match status" value="1"/>
</dbReference>
<dbReference type="Pfam" id="PF03060">
    <property type="entry name" value="NMO"/>
    <property type="match status" value="1"/>
</dbReference>
<keyword evidence="3" id="KW-1185">Reference proteome</keyword>
<protein>
    <recommendedName>
        <fullName evidence="4">Nitronate monooxygenase domain-containing protein</fullName>
    </recommendedName>
</protein>
<evidence type="ECO:0000313" key="3">
    <source>
        <dbReference type="Proteomes" id="UP001610334"/>
    </source>
</evidence>
<dbReference type="EMBL" id="JBFXLT010000154">
    <property type="protein sequence ID" value="KAL2803025.1"/>
    <property type="molecule type" value="Genomic_DNA"/>
</dbReference>
<feature type="compositionally biased region" description="Basic and acidic residues" evidence="1">
    <location>
        <begin position="1"/>
        <end position="15"/>
    </location>
</feature>
<gene>
    <name evidence="2" type="ORF">BJX63DRAFT_413300</name>
</gene>